<feature type="compositionally biased region" description="Basic residues" evidence="1">
    <location>
        <begin position="523"/>
        <end position="534"/>
    </location>
</feature>
<dbReference type="GO" id="GO:0005576">
    <property type="term" value="C:extracellular region"/>
    <property type="evidence" value="ECO:0007669"/>
    <property type="project" value="InterPro"/>
</dbReference>
<feature type="compositionally biased region" description="Low complexity" evidence="1">
    <location>
        <begin position="229"/>
        <end position="268"/>
    </location>
</feature>
<feature type="region of interest" description="Disordered" evidence="1">
    <location>
        <begin position="427"/>
        <end position="453"/>
    </location>
</feature>
<feature type="compositionally biased region" description="Acidic residues" evidence="1">
    <location>
        <begin position="539"/>
        <end position="555"/>
    </location>
</feature>
<dbReference type="Pfam" id="PF00188">
    <property type="entry name" value="CAP"/>
    <property type="match status" value="2"/>
</dbReference>
<dbReference type="InterPro" id="IPR035940">
    <property type="entry name" value="CAP_sf"/>
</dbReference>
<dbReference type="InterPro" id="IPR018244">
    <property type="entry name" value="Allrgn_V5/Tpx1_CS"/>
</dbReference>
<evidence type="ECO:0000256" key="1">
    <source>
        <dbReference type="SAM" id="MobiDB-lite"/>
    </source>
</evidence>
<dbReference type="Gene3D" id="3.40.33.10">
    <property type="entry name" value="CAP"/>
    <property type="match status" value="2"/>
</dbReference>
<feature type="domain" description="SCP" evidence="3">
    <location>
        <begin position="35"/>
        <end position="182"/>
    </location>
</feature>
<dbReference type="PROSITE" id="PS01009">
    <property type="entry name" value="CRISP_1"/>
    <property type="match status" value="2"/>
</dbReference>
<dbReference type="CDD" id="cd05382">
    <property type="entry name" value="CAP_GAPR1-like"/>
    <property type="match status" value="2"/>
</dbReference>
<sequence length="806" mass="89467">MKWPLFKMRLTRIFTGFLVLVCLLEGEIAAALSQAEIDECLQCHNEYRRRHENTGDLAWSNEIQAYAQTWADYLATINRLQHDPEIYSVQNVGENLFGGWGSHSVPAFSCQNSCDSWYEEIKDWDFDTNARKASSPSSAMVGHFTQMVWKASTLLGVGIATNPANNAIFIVAKYRSIGNYGGQYGANVCPLIATTASPAVTTTTTTTTAEATTQPATNPATETTALVTTTTGPTTTAGPTTTTAAPTTTTTAPPTTTTTAPPTTTTTTEEYVPPPLSKEKQSVECHNSRRMLHQDTPDLGWDTELEELAQAWADVIAARGTMEHDPKNDADQTGENIYWASGGTRTVEDACKAWYDEIDDYDFKTHGKKASSPSNKMIGHFTQMVWKSTTKIGVGIAYKGSEIYIVAKYRARGNFIGRYAENVMPKTSENGQVLDKDPPPKTESQSPAGETTSFEVRPPTFVFTIRFTFRYVFVMIRIFPSGSTTGARKPNAYSLSDCARGVDSIRIIFKFRRPSDYQSPCRCGRRSTSSRKRRSIDYENNDDDDEDDNDVEENDSFSIPNQYLLDQQGFPQFALPETSEDAVHFRHRRNTDDTIDPDSIVPSNPELPPGSTHAIFYMGQINDGASIVSDWYDPVTTQVSADETYCTAQKSCACDAIATGPLNATIDINNATYAGLNDSAVNTSILAIGNYDQQTIINTCKEAKCDSTALSTTISGIESSINQTQSDIQTINDAKKNLRLAIDCRVNSDNRDEIFDHYQSLFTREAYISNVMEDLKIKKEILEKEKKRCENRSWLRQVLENVWHKG</sequence>
<feature type="region of interest" description="Disordered" evidence="1">
    <location>
        <begin position="516"/>
        <end position="556"/>
    </location>
</feature>
<reference evidence="4" key="1">
    <citation type="submission" date="2021-01" db="UniProtKB">
        <authorList>
            <consortium name="EnsemblMetazoa"/>
        </authorList>
    </citation>
    <scope>IDENTIFICATION</scope>
</reference>
<protein>
    <recommendedName>
        <fullName evidence="3">SCP domain-containing protein</fullName>
    </recommendedName>
</protein>
<dbReference type="AlphaFoldDB" id="A0A7M5UCA5"/>
<accession>A0A7M5UCA5</accession>
<keyword evidence="2" id="KW-0732">Signal</keyword>
<feature type="compositionally biased region" description="Polar residues" evidence="1">
    <location>
        <begin position="442"/>
        <end position="453"/>
    </location>
</feature>
<evidence type="ECO:0000256" key="2">
    <source>
        <dbReference type="SAM" id="SignalP"/>
    </source>
</evidence>
<dbReference type="PANTHER" id="PTHR10334">
    <property type="entry name" value="CYSTEINE-RICH SECRETORY PROTEIN-RELATED"/>
    <property type="match status" value="1"/>
</dbReference>
<dbReference type="InterPro" id="IPR014044">
    <property type="entry name" value="CAP_dom"/>
</dbReference>
<dbReference type="EnsemblMetazoa" id="CLYHEMT008739.1">
    <property type="protein sequence ID" value="CLYHEMP008739.1"/>
    <property type="gene ID" value="CLYHEMG008739"/>
</dbReference>
<dbReference type="Proteomes" id="UP000594262">
    <property type="component" value="Unplaced"/>
</dbReference>
<dbReference type="SMART" id="SM00198">
    <property type="entry name" value="SCP"/>
    <property type="match status" value="2"/>
</dbReference>
<evidence type="ECO:0000313" key="4">
    <source>
        <dbReference type="EnsemblMetazoa" id="CLYHEMP008739.1"/>
    </source>
</evidence>
<feature type="signal peptide" evidence="2">
    <location>
        <begin position="1"/>
        <end position="30"/>
    </location>
</feature>
<dbReference type="InterPro" id="IPR034113">
    <property type="entry name" value="SCP_GAPR1-like"/>
</dbReference>
<feature type="region of interest" description="Disordered" evidence="1">
    <location>
        <begin position="229"/>
        <end position="280"/>
    </location>
</feature>
<keyword evidence="5" id="KW-1185">Reference proteome</keyword>
<dbReference type="PRINTS" id="PR00837">
    <property type="entry name" value="V5TPXLIKE"/>
</dbReference>
<feature type="domain" description="SCP" evidence="3">
    <location>
        <begin position="277"/>
        <end position="417"/>
    </location>
</feature>
<name>A0A7M5UCA5_9CNID</name>
<dbReference type="SUPFAM" id="SSF55797">
    <property type="entry name" value="PR-1-like"/>
    <property type="match status" value="2"/>
</dbReference>
<proteinExistence type="predicted"/>
<dbReference type="FunFam" id="3.40.33.10:FF:000010">
    <property type="entry name" value="Predicted protein"/>
    <property type="match status" value="2"/>
</dbReference>
<feature type="chain" id="PRO_5029462789" description="SCP domain-containing protein" evidence="2">
    <location>
        <begin position="31"/>
        <end position="806"/>
    </location>
</feature>
<evidence type="ECO:0000313" key="5">
    <source>
        <dbReference type="Proteomes" id="UP000594262"/>
    </source>
</evidence>
<organism evidence="4 5">
    <name type="scientific">Clytia hemisphaerica</name>
    <dbReference type="NCBI Taxonomy" id="252671"/>
    <lineage>
        <taxon>Eukaryota</taxon>
        <taxon>Metazoa</taxon>
        <taxon>Cnidaria</taxon>
        <taxon>Hydrozoa</taxon>
        <taxon>Hydroidolina</taxon>
        <taxon>Leptothecata</taxon>
        <taxon>Obeliida</taxon>
        <taxon>Clytiidae</taxon>
        <taxon>Clytia</taxon>
    </lineage>
</organism>
<dbReference type="InterPro" id="IPR001283">
    <property type="entry name" value="CRISP-related"/>
</dbReference>
<dbReference type="OrthoDB" id="337038at2759"/>
<evidence type="ECO:0000259" key="3">
    <source>
        <dbReference type="SMART" id="SM00198"/>
    </source>
</evidence>